<sequence length="130" mass="14203">MNPGRPTDPPVRFADAEEINPFQLLLDLHDHAVAGTPESGLDDVLAELALSAAVVSWWTRWQPSTIHSALRAGADLTDIAEATGLDAGDVVDRWRRWADVQTRLDISGRPSVDPVEVQAIERRLGSGMVR</sequence>
<proteinExistence type="predicted"/>
<reference evidence="2" key="1">
    <citation type="submission" date="2016-06" db="EMBL/GenBank/DDBJ databases">
        <authorList>
            <person name="Varghese N."/>
            <person name="Submissions Spin"/>
        </authorList>
    </citation>
    <scope>NUCLEOTIDE SEQUENCE [LARGE SCALE GENOMIC DNA]</scope>
    <source>
        <strain evidence="2">DSM 45160</strain>
    </source>
</reference>
<evidence type="ECO:0000313" key="1">
    <source>
        <dbReference type="EMBL" id="SCE97836.1"/>
    </source>
</evidence>
<evidence type="ECO:0000313" key="2">
    <source>
        <dbReference type="Proteomes" id="UP000198224"/>
    </source>
</evidence>
<dbReference type="RefSeq" id="WP_088988169.1">
    <property type="nucleotide sequence ID" value="NZ_LT607409.1"/>
</dbReference>
<dbReference type="AlphaFoldDB" id="A0A1C4WNH0"/>
<organism evidence="1 2">
    <name type="scientific">Micromonospora chokoriensis</name>
    <dbReference type="NCBI Taxonomy" id="356851"/>
    <lineage>
        <taxon>Bacteria</taxon>
        <taxon>Bacillati</taxon>
        <taxon>Actinomycetota</taxon>
        <taxon>Actinomycetes</taxon>
        <taxon>Micromonosporales</taxon>
        <taxon>Micromonosporaceae</taxon>
        <taxon>Micromonospora</taxon>
    </lineage>
</organism>
<dbReference type="EMBL" id="LT607409">
    <property type="protein sequence ID" value="SCE97836.1"/>
    <property type="molecule type" value="Genomic_DNA"/>
</dbReference>
<protein>
    <submittedName>
        <fullName evidence="1">Uncharacterized protein</fullName>
    </submittedName>
</protein>
<accession>A0A1C4WNH0</accession>
<dbReference type="Proteomes" id="UP000198224">
    <property type="component" value="Chromosome I"/>
</dbReference>
<gene>
    <name evidence="1" type="ORF">GA0070612_2664</name>
</gene>
<name>A0A1C4WNH0_9ACTN</name>
<keyword evidence="2" id="KW-1185">Reference proteome</keyword>